<protein>
    <submittedName>
        <fullName evidence="2">Uncharacterized protein</fullName>
    </submittedName>
</protein>
<name>A0A0B6ZTZ6_9EUPU</name>
<sequence>MNLFSGIMGVVKLLEYISLNHVGSSSDTIKFFVFVIKNPISITLLYRHGKQLLLISLIHIDILWAVDEQYIPNQQTFHVTL</sequence>
<gene>
    <name evidence="2" type="primary">ORF81038</name>
    <name evidence="1" type="synonym">ORF81037</name>
</gene>
<reference evidence="2" key="1">
    <citation type="submission" date="2014-12" db="EMBL/GenBank/DDBJ databases">
        <title>Insight into the proteome of Arion vulgaris.</title>
        <authorList>
            <person name="Aradska J."/>
            <person name="Bulat T."/>
            <person name="Smidak R."/>
            <person name="Sarate P."/>
            <person name="Gangsoo J."/>
            <person name="Sialana F."/>
            <person name="Bilban M."/>
            <person name="Lubec G."/>
        </authorList>
    </citation>
    <scope>NUCLEOTIDE SEQUENCE</scope>
    <source>
        <tissue evidence="2">Skin</tissue>
    </source>
</reference>
<dbReference type="EMBL" id="HACG01025228">
    <property type="protein sequence ID" value="CEK72093.1"/>
    <property type="molecule type" value="Transcribed_RNA"/>
</dbReference>
<proteinExistence type="predicted"/>
<evidence type="ECO:0000313" key="2">
    <source>
        <dbReference type="EMBL" id="CEK72094.1"/>
    </source>
</evidence>
<organism evidence="2">
    <name type="scientific">Arion vulgaris</name>
    <dbReference type="NCBI Taxonomy" id="1028688"/>
    <lineage>
        <taxon>Eukaryota</taxon>
        <taxon>Metazoa</taxon>
        <taxon>Spiralia</taxon>
        <taxon>Lophotrochozoa</taxon>
        <taxon>Mollusca</taxon>
        <taxon>Gastropoda</taxon>
        <taxon>Heterobranchia</taxon>
        <taxon>Euthyneura</taxon>
        <taxon>Panpulmonata</taxon>
        <taxon>Eupulmonata</taxon>
        <taxon>Stylommatophora</taxon>
        <taxon>Helicina</taxon>
        <taxon>Arionoidea</taxon>
        <taxon>Arionidae</taxon>
        <taxon>Arion</taxon>
    </lineage>
</organism>
<dbReference type="EMBL" id="HACG01025229">
    <property type="protein sequence ID" value="CEK72094.1"/>
    <property type="molecule type" value="Transcribed_RNA"/>
</dbReference>
<dbReference type="AlphaFoldDB" id="A0A0B6ZTZ6"/>
<evidence type="ECO:0000313" key="1">
    <source>
        <dbReference type="EMBL" id="CEK72093.1"/>
    </source>
</evidence>
<accession>A0A0B6ZTZ6</accession>